<organism evidence="2 3">
    <name type="scientific">Coemansia interrupta</name>
    <dbReference type="NCBI Taxonomy" id="1126814"/>
    <lineage>
        <taxon>Eukaryota</taxon>
        <taxon>Fungi</taxon>
        <taxon>Fungi incertae sedis</taxon>
        <taxon>Zoopagomycota</taxon>
        <taxon>Kickxellomycotina</taxon>
        <taxon>Kickxellomycetes</taxon>
        <taxon>Kickxellales</taxon>
        <taxon>Kickxellaceae</taxon>
        <taxon>Coemansia</taxon>
    </lineage>
</organism>
<feature type="compositionally biased region" description="Polar residues" evidence="1">
    <location>
        <begin position="330"/>
        <end position="357"/>
    </location>
</feature>
<sequence length="770" mass="83407">MQASQIGDNLHKEAASGVTSQKTREQKQQPSRQPLFTMGSHSEMSDIDYADTYEAKGPVSTTRARAQTRENVSSEILPPNAKINIESTDPITNSSRALDGKSREKSGEKETMMGDGHGSTAGGALADDGNGHIEGSYVDYSDDSDSGEDIAPMDEALVRQQQRHQYQPRAQGANALRSGNVNASVLEQTRHSPNSSTATLGEACQDADDSATTASMDSSRQEQGDSASRQVTTSVNPVVAIQSPDGHTQNNGTNGDDMHRAAYNQEEEDGYLATSNMRRSARRQELHSHSTEQPQQQVVTSGSRLEDTPRIGSSSSSSSSQSYIASFDSTDQASGARMTNNGQLNGGRDTQQQNAYRSGSDRRMSEEHAALQGAYGTSGHMAISTNRNMESLRQQSIIEREEEELEIASSQLTGMQRRNNRPLSMVPHIFLNPNTPAYAQQVRKTERVYAHARSTEHPLLESISRCVALREQRIAMGVPRTQPRSWVSRRTLADPGEADLQAEWWESLMPPPPSQHASARDQRAASGSSGRSQPPELPYWISAPDATKCAVYGPDMATPGSGATHAHELSDPSCDHVCYLRERAKQLRLIRQQALSTGRNQTQQPTRSPTMQTSTTMATVDTWRSRRAPGQLGVDVYPGAARPMDVSAQNIQRQGIEPLASSSPDSIKLGRANQLARPYRRFGTVYGCTTLNPAGANVDATGGPYAVVGGPGAGYGANITGGAAVPMRGQDGILPIRSAAINGWENDPRRSSYFDRLSIDDQRPQISLNA</sequence>
<dbReference type="Proteomes" id="UP001140172">
    <property type="component" value="Unassembled WGS sequence"/>
</dbReference>
<feature type="compositionally biased region" description="Acidic residues" evidence="1">
    <location>
        <begin position="140"/>
        <end position="152"/>
    </location>
</feature>
<feature type="compositionally biased region" description="Polar residues" evidence="1">
    <location>
        <begin position="59"/>
        <end position="74"/>
    </location>
</feature>
<feature type="region of interest" description="Disordered" evidence="1">
    <location>
        <begin position="595"/>
        <end position="615"/>
    </location>
</feature>
<feature type="compositionally biased region" description="Low complexity" evidence="1">
    <location>
        <begin position="159"/>
        <end position="171"/>
    </location>
</feature>
<evidence type="ECO:0000313" key="2">
    <source>
        <dbReference type="EMBL" id="KAJ2784505.1"/>
    </source>
</evidence>
<proteinExistence type="predicted"/>
<feature type="compositionally biased region" description="Basic and acidic residues" evidence="1">
    <location>
        <begin position="98"/>
        <end position="112"/>
    </location>
</feature>
<name>A0A9W8HE22_9FUNG</name>
<dbReference type="OrthoDB" id="5574788at2759"/>
<feature type="compositionally biased region" description="Polar residues" evidence="1">
    <location>
        <begin position="85"/>
        <end position="96"/>
    </location>
</feature>
<gene>
    <name evidence="2" type="ORF">GGI15_002240</name>
</gene>
<evidence type="ECO:0000313" key="3">
    <source>
        <dbReference type="Proteomes" id="UP001140172"/>
    </source>
</evidence>
<protein>
    <submittedName>
        <fullName evidence="2">Uncharacterized protein</fullName>
    </submittedName>
</protein>
<dbReference type="AlphaFoldDB" id="A0A9W8HE22"/>
<feature type="compositionally biased region" description="Polar residues" evidence="1">
    <location>
        <begin position="291"/>
        <end position="303"/>
    </location>
</feature>
<feature type="compositionally biased region" description="Basic and acidic residues" evidence="1">
    <location>
        <begin position="359"/>
        <end position="368"/>
    </location>
</feature>
<evidence type="ECO:0000256" key="1">
    <source>
        <dbReference type="SAM" id="MobiDB-lite"/>
    </source>
</evidence>
<dbReference type="EMBL" id="JANBUM010000112">
    <property type="protein sequence ID" value="KAJ2784505.1"/>
    <property type="molecule type" value="Genomic_DNA"/>
</dbReference>
<feature type="compositionally biased region" description="Low complexity" evidence="1">
    <location>
        <begin position="313"/>
        <end position="329"/>
    </location>
</feature>
<reference evidence="2" key="1">
    <citation type="submission" date="2022-07" db="EMBL/GenBank/DDBJ databases">
        <title>Phylogenomic reconstructions and comparative analyses of Kickxellomycotina fungi.</title>
        <authorList>
            <person name="Reynolds N.K."/>
            <person name="Stajich J.E."/>
            <person name="Barry K."/>
            <person name="Grigoriev I.V."/>
            <person name="Crous P."/>
            <person name="Smith M.E."/>
        </authorList>
    </citation>
    <scope>NUCLEOTIDE SEQUENCE</scope>
    <source>
        <strain evidence="2">BCRC 34489</strain>
    </source>
</reference>
<keyword evidence="3" id="KW-1185">Reference proteome</keyword>
<feature type="region of interest" description="Disordered" evidence="1">
    <location>
        <begin position="277"/>
        <end position="368"/>
    </location>
</feature>
<feature type="compositionally biased region" description="Polar residues" evidence="1">
    <location>
        <begin position="177"/>
        <end position="199"/>
    </location>
</feature>
<comment type="caution">
    <text evidence="2">The sequence shown here is derived from an EMBL/GenBank/DDBJ whole genome shotgun (WGS) entry which is preliminary data.</text>
</comment>
<feature type="compositionally biased region" description="Polar residues" evidence="1">
    <location>
        <begin position="28"/>
        <end position="42"/>
    </location>
</feature>
<accession>A0A9W8HE22</accession>
<feature type="region of interest" description="Disordered" evidence="1">
    <location>
        <begin position="507"/>
        <end position="540"/>
    </location>
</feature>
<feature type="region of interest" description="Disordered" evidence="1">
    <location>
        <begin position="1"/>
        <end position="232"/>
    </location>
</feature>